<organism evidence="3 4">
    <name type="scientific">Asparagus officinalis</name>
    <name type="common">Garden asparagus</name>
    <dbReference type="NCBI Taxonomy" id="4686"/>
    <lineage>
        <taxon>Eukaryota</taxon>
        <taxon>Viridiplantae</taxon>
        <taxon>Streptophyta</taxon>
        <taxon>Embryophyta</taxon>
        <taxon>Tracheophyta</taxon>
        <taxon>Spermatophyta</taxon>
        <taxon>Magnoliopsida</taxon>
        <taxon>Liliopsida</taxon>
        <taxon>Asparagales</taxon>
        <taxon>Asparagaceae</taxon>
        <taxon>Asparagoideae</taxon>
        <taxon>Asparagus</taxon>
    </lineage>
</organism>
<dbReference type="EMBL" id="CM007383">
    <property type="protein sequence ID" value="ONK74061.1"/>
    <property type="molecule type" value="Genomic_DNA"/>
</dbReference>
<dbReference type="PROSITE" id="PS52045">
    <property type="entry name" value="NEPROSIN_PEP_CD"/>
    <property type="match status" value="1"/>
</dbReference>
<feature type="region of interest" description="Disordered" evidence="1">
    <location>
        <begin position="209"/>
        <end position="229"/>
    </location>
</feature>
<dbReference type="AlphaFoldDB" id="A0A5P1FBP9"/>
<dbReference type="PANTHER" id="PTHR31589:SF223">
    <property type="entry name" value="PROTEIN, PUTATIVE (DUF239)-RELATED"/>
    <property type="match status" value="1"/>
</dbReference>
<proteinExistence type="predicted"/>
<accession>A0A5P1FBP9</accession>
<dbReference type="Proteomes" id="UP000243459">
    <property type="component" value="Chromosome 3"/>
</dbReference>
<feature type="domain" description="Neprosin PEP catalytic" evidence="2">
    <location>
        <begin position="39"/>
        <end position="290"/>
    </location>
</feature>
<dbReference type="PANTHER" id="PTHR31589">
    <property type="entry name" value="PROTEIN, PUTATIVE (DUF239)-RELATED-RELATED"/>
    <property type="match status" value="1"/>
</dbReference>
<protein>
    <recommendedName>
        <fullName evidence="2">Neprosin PEP catalytic domain-containing protein</fullName>
    </recommendedName>
</protein>
<dbReference type="Pfam" id="PF03080">
    <property type="entry name" value="Neprosin"/>
    <property type="match status" value="1"/>
</dbReference>
<evidence type="ECO:0000313" key="3">
    <source>
        <dbReference type="EMBL" id="ONK74061.1"/>
    </source>
</evidence>
<keyword evidence="4" id="KW-1185">Reference proteome</keyword>
<evidence type="ECO:0000259" key="2">
    <source>
        <dbReference type="PROSITE" id="PS52045"/>
    </source>
</evidence>
<gene>
    <name evidence="3" type="ORF">A4U43_C03F2380</name>
</gene>
<dbReference type="Gene3D" id="3.90.1320.10">
    <property type="entry name" value="Outer-capsid protein sigma 3, large lobe"/>
    <property type="match status" value="1"/>
</dbReference>
<name>A0A5P1FBP9_ASPOF</name>
<dbReference type="InterPro" id="IPR053168">
    <property type="entry name" value="Glutamic_endopeptidase"/>
</dbReference>
<reference evidence="4" key="1">
    <citation type="journal article" date="2017" name="Nat. Commun.">
        <title>The asparagus genome sheds light on the origin and evolution of a young Y chromosome.</title>
        <authorList>
            <person name="Harkess A."/>
            <person name="Zhou J."/>
            <person name="Xu C."/>
            <person name="Bowers J.E."/>
            <person name="Van der Hulst R."/>
            <person name="Ayyampalayam S."/>
            <person name="Mercati F."/>
            <person name="Riccardi P."/>
            <person name="McKain M.R."/>
            <person name="Kakrana A."/>
            <person name="Tang H."/>
            <person name="Ray J."/>
            <person name="Groenendijk J."/>
            <person name="Arikit S."/>
            <person name="Mathioni S.M."/>
            <person name="Nakano M."/>
            <person name="Shan H."/>
            <person name="Telgmann-Rauber A."/>
            <person name="Kanno A."/>
            <person name="Yue Z."/>
            <person name="Chen H."/>
            <person name="Li W."/>
            <person name="Chen Y."/>
            <person name="Xu X."/>
            <person name="Zhang Y."/>
            <person name="Luo S."/>
            <person name="Chen H."/>
            <person name="Gao J."/>
            <person name="Mao Z."/>
            <person name="Pires J.C."/>
            <person name="Luo M."/>
            <person name="Kudrna D."/>
            <person name="Wing R.A."/>
            <person name="Meyers B.C."/>
            <person name="Yi K."/>
            <person name="Kong H."/>
            <person name="Lavrijsen P."/>
            <person name="Sunseri F."/>
            <person name="Falavigna A."/>
            <person name="Ye Y."/>
            <person name="Leebens-Mack J.H."/>
            <person name="Chen G."/>
        </authorList>
    </citation>
    <scope>NUCLEOTIDE SEQUENCE [LARGE SCALE GENOMIC DNA]</scope>
    <source>
        <strain evidence="4">cv. DH0086</strain>
    </source>
</reference>
<dbReference type="InterPro" id="IPR004314">
    <property type="entry name" value="Neprosin"/>
</dbReference>
<evidence type="ECO:0000313" key="4">
    <source>
        <dbReference type="Proteomes" id="UP000243459"/>
    </source>
</evidence>
<dbReference type="Gramene" id="ONK74061">
    <property type="protein sequence ID" value="ONK74061"/>
    <property type="gene ID" value="A4U43_C03F2380"/>
</dbReference>
<dbReference type="OMA" id="NGHSYNP"/>
<sequence length="291" mass="32365">MYGQCVPHHYQGSLAQNEAFLKKGFGEKVSERNPLVFDPSLGDRITHKAEYSSGEGKWGSQAEIIVYGLPQVQNDDITAAFISVASGSSPDEDFNLLVAGWHVSPKLYGDTDTHFFTYWTADENRKTGCFNLLCEGFVTYNASRYPGIRIWPLSKYNGKQYAVPVAIHQDERSGDWLLYVQGIILGHWPKTLFTSLSNGADEINWGGNVNFDKNKKSPPMGQRPLPDEGFGKRRHSRVVQFVDQHGQPYDPNPDEVGPIVDRDDCYAVGDFSRSETTGFTFYFGGPGGCSG</sequence>
<evidence type="ECO:0000256" key="1">
    <source>
        <dbReference type="SAM" id="MobiDB-lite"/>
    </source>
</evidence>